<proteinExistence type="predicted"/>
<reference evidence="1 2" key="1">
    <citation type="submission" date="2020-05" db="EMBL/GenBank/DDBJ databases">
        <title>FDA dAtabase for Regulatory Grade micrObial Sequences (FDA-ARGOS): Supporting development and validation of Infectious Disease Dx tests.</title>
        <authorList>
            <person name="Sproer C."/>
            <person name="Gronow S."/>
            <person name="Severitt S."/>
            <person name="Schroder I."/>
            <person name="Tallon L."/>
            <person name="Sadzewicz L."/>
            <person name="Zhao X."/>
            <person name="Vavikolanu K."/>
            <person name="Mehta A."/>
            <person name="Aluvathingal J."/>
            <person name="Nadendla S."/>
            <person name="Myers T."/>
            <person name="Yan Y."/>
            <person name="Sichtig H."/>
        </authorList>
    </citation>
    <scope>NUCLEOTIDE SEQUENCE [LARGE SCALE GENOMIC DNA]</scope>
    <source>
        <strain evidence="1 2">FDAARGOS_787</strain>
    </source>
</reference>
<dbReference type="PROSITE" id="PS51257">
    <property type="entry name" value="PROKAR_LIPOPROTEIN"/>
    <property type="match status" value="1"/>
</dbReference>
<dbReference type="EMBL" id="CP054569">
    <property type="protein sequence ID" value="QKQ45700.1"/>
    <property type="molecule type" value="Genomic_DNA"/>
</dbReference>
<dbReference type="AlphaFoldDB" id="A0A6N0JFS3"/>
<name>A0A6N0JFS3_ACHDE</name>
<organism evidence="1 2">
    <name type="scientific">Achromobacter denitrificans</name>
    <name type="common">Alcaligenes denitrificans</name>
    <dbReference type="NCBI Taxonomy" id="32002"/>
    <lineage>
        <taxon>Bacteria</taxon>
        <taxon>Pseudomonadati</taxon>
        <taxon>Pseudomonadota</taxon>
        <taxon>Betaproteobacteria</taxon>
        <taxon>Burkholderiales</taxon>
        <taxon>Alcaligenaceae</taxon>
        <taxon>Achromobacter</taxon>
    </lineage>
</organism>
<dbReference type="Proteomes" id="UP000509782">
    <property type="component" value="Chromosome"/>
</dbReference>
<dbReference type="RefSeq" id="WP_174715695.1">
    <property type="nucleotide sequence ID" value="NZ_CADIKP010000028.1"/>
</dbReference>
<accession>A0A6N0JFS3</accession>
<sequence length="130" mass="14759">MKVELELWQLISLLLCFIGACAGAGKVLLAQILRHLDLRFQAQDAARSADHRQVQVRLDKLEESAKAEAGEWQRLEREVLEMQRDIALNYVRREDHIRGQSIVEAKLDGLAVKIENLQLRGVLDGKPHAN</sequence>
<evidence type="ECO:0000313" key="2">
    <source>
        <dbReference type="Proteomes" id="UP000509782"/>
    </source>
</evidence>
<evidence type="ECO:0000313" key="1">
    <source>
        <dbReference type="EMBL" id="QKQ45700.1"/>
    </source>
</evidence>
<protein>
    <submittedName>
        <fullName evidence="1">Uncharacterized protein</fullName>
    </submittedName>
</protein>
<gene>
    <name evidence="1" type="ORF">FOC81_02855</name>
</gene>